<keyword evidence="4 6" id="KW-1133">Transmembrane helix</keyword>
<dbReference type="GO" id="GO:0005886">
    <property type="term" value="C:plasma membrane"/>
    <property type="evidence" value="ECO:0007669"/>
    <property type="project" value="UniProtKB-SubCell"/>
</dbReference>
<feature type="transmembrane region" description="Helical" evidence="6">
    <location>
        <begin position="163"/>
        <end position="181"/>
    </location>
</feature>
<feature type="transmembrane region" description="Helical" evidence="6">
    <location>
        <begin position="342"/>
        <end position="365"/>
    </location>
</feature>
<dbReference type="EMBL" id="DVNM01000005">
    <property type="protein sequence ID" value="HIU68560.1"/>
    <property type="molecule type" value="Genomic_DNA"/>
</dbReference>
<gene>
    <name evidence="7" type="ORF">IAD23_01205</name>
</gene>
<feature type="transmembrane region" description="Helical" evidence="6">
    <location>
        <begin position="377"/>
        <end position="394"/>
    </location>
</feature>
<name>A0A9D1MTR1_9FIRM</name>
<feature type="transmembrane region" description="Helical" evidence="6">
    <location>
        <begin position="400"/>
        <end position="421"/>
    </location>
</feature>
<keyword evidence="3 6" id="KW-0812">Transmembrane</keyword>
<dbReference type="PANTHER" id="PTHR30250:SF26">
    <property type="entry name" value="PSMA PROTEIN"/>
    <property type="match status" value="1"/>
</dbReference>
<evidence type="ECO:0000256" key="2">
    <source>
        <dbReference type="ARBA" id="ARBA00022475"/>
    </source>
</evidence>
<feature type="transmembrane region" description="Helical" evidence="6">
    <location>
        <begin position="226"/>
        <end position="244"/>
    </location>
</feature>
<feature type="transmembrane region" description="Helical" evidence="6">
    <location>
        <begin position="12"/>
        <end position="34"/>
    </location>
</feature>
<evidence type="ECO:0000313" key="7">
    <source>
        <dbReference type="EMBL" id="HIU68560.1"/>
    </source>
</evidence>
<feature type="transmembrane region" description="Helical" evidence="6">
    <location>
        <begin position="125"/>
        <end position="151"/>
    </location>
</feature>
<feature type="transmembrane region" description="Helical" evidence="6">
    <location>
        <begin position="313"/>
        <end position="336"/>
    </location>
</feature>
<evidence type="ECO:0000256" key="4">
    <source>
        <dbReference type="ARBA" id="ARBA00022989"/>
    </source>
</evidence>
<dbReference type="AlphaFoldDB" id="A0A9D1MTR1"/>
<reference evidence="7" key="1">
    <citation type="submission" date="2020-10" db="EMBL/GenBank/DDBJ databases">
        <authorList>
            <person name="Gilroy R."/>
        </authorList>
    </citation>
    <scope>NUCLEOTIDE SEQUENCE</scope>
    <source>
        <strain evidence="7">CHK176-6737</strain>
    </source>
</reference>
<evidence type="ECO:0000256" key="6">
    <source>
        <dbReference type="SAM" id="Phobius"/>
    </source>
</evidence>
<dbReference type="InterPro" id="IPR050833">
    <property type="entry name" value="Poly_Biosynth_Transport"/>
</dbReference>
<evidence type="ECO:0000256" key="3">
    <source>
        <dbReference type="ARBA" id="ARBA00022692"/>
    </source>
</evidence>
<accession>A0A9D1MTR1</accession>
<feature type="transmembrane region" description="Helical" evidence="6">
    <location>
        <begin position="250"/>
        <end position="269"/>
    </location>
</feature>
<feature type="transmembrane region" description="Helical" evidence="6">
    <location>
        <begin position="83"/>
        <end position="105"/>
    </location>
</feature>
<dbReference type="Proteomes" id="UP000824125">
    <property type="component" value="Unassembled WGS sequence"/>
</dbReference>
<keyword evidence="5 6" id="KW-0472">Membrane</keyword>
<feature type="transmembrane region" description="Helical" evidence="6">
    <location>
        <begin position="40"/>
        <end position="62"/>
    </location>
</feature>
<organism evidence="7 8">
    <name type="scientific">Candidatus Scybalenecus merdavium</name>
    <dbReference type="NCBI Taxonomy" id="2840939"/>
    <lineage>
        <taxon>Bacteria</taxon>
        <taxon>Bacillati</taxon>
        <taxon>Bacillota</taxon>
        <taxon>Clostridia</taxon>
        <taxon>Eubacteriales</taxon>
        <taxon>Oscillospiraceae</taxon>
        <taxon>Oscillospiraceae incertae sedis</taxon>
        <taxon>Candidatus Scybalenecus</taxon>
    </lineage>
</organism>
<feature type="transmembrane region" description="Helical" evidence="6">
    <location>
        <begin position="187"/>
        <end position="206"/>
    </location>
</feature>
<evidence type="ECO:0000313" key="8">
    <source>
        <dbReference type="Proteomes" id="UP000824125"/>
    </source>
</evidence>
<feature type="transmembrane region" description="Helical" evidence="6">
    <location>
        <begin position="433"/>
        <end position="454"/>
    </location>
</feature>
<comment type="subcellular location">
    <subcellularLocation>
        <location evidence="1">Cell membrane</location>
        <topology evidence="1">Multi-pass membrane protein</topology>
    </subcellularLocation>
</comment>
<feature type="transmembrane region" description="Helical" evidence="6">
    <location>
        <begin position="460"/>
        <end position="485"/>
    </location>
</feature>
<proteinExistence type="predicted"/>
<dbReference type="PANTHER" id="PTHR30250">
    <property type="entry name" value="PST FAMILY PREDICTED COLANIC ACID TRANSPORTER"/>
    <property type="match status" value="1"/>
</dbReference>
<keyword evidence="2" id="KW-1003">Cell membrane</keyword>
<dbReference type="InterPro" id="IPR002797">
    <property type="entry name" value="Polysacc_synth"/>
</dbReference>
<evidence type="ECO:0000256" key="5">
    <source>
        <dbReference type="ARBA" id="ARBA00023136"/>
    </source>
</evidence>
<sequence>MKVNQLRAGVVMTYVNIALGSLIPFFYTPIMLRILGQSEYGLYSLANSVVGYLSLLSFGLGSTIVRYIAKYRAQGEKEREERVVGLFIVMYSFLAVLVLVVGWIISCNVEPIFHRGLNATEISEIAVLVRIMAFNTAISFPISVFGSIVIAHEKYVYRQAINILSTVVAPCGNLIALYLGFGSVGLSVVSTIIQFAMLPLNAIYCFKILHIHPKFRRLPVGLIKELVRFSAFVFLGSVVDMLFWAADKVILGMLASTTAVAIYNVGASFNSMMTNLSTAFSGVLTPKVTIMVAKAATPKQLTELFIRVGRLQYLLIALALSGFIVFGKQFLVLWAGPEYESAYYIALVTLIPLSIPLIQNTGISIVMAQNKHQFRSIVYLIIAIVNVITTYLAVPRFGSIGAAVCSGASYLIGQGLIMNTYYYKVTKIDIPAFWKNIGKMSLIPIIMVAVGLWLDTLLNFSTWWAMILAIAVYTAIYSLSMYFFIMNNYEKDVIKQPVLKIFRKIKKPVKH</sequence>
<reference evidence="7" key="2">
    <citation type="journal article" date="2021" name="PeerJ">
        <title>Extensive microbial diversity within the chicken gut microbiome revealed by metagenomics and culture.</title>
        <authorList>
            <person name="Gilroy R."/>
            <person name="Ravi A."/>
            <person name="Getino M."/>
            <person name="Pursley I."/>
            <person name="Horton D.L."/>
            <person name="Alikhan N.F."/>
            <person name="Baker D."/>
            <person name="Gharbi K."/>
            <person name="Hall N."/>
            <person name="Watson M."/>
            <person name="Adriaenssens E.M."/>
            <person name="Foster-Nyarko E."/>
            <person name="Jarju S."/>
            <person name="Secka A."/>
            <person name="Antonio M."/>
            <person name="Oren A."/>
            <person name="Chaudhuri R.R."/>
            <person name="La Ragione R."/>
            <person name="Hildebrand F."/>
            <person name="Pallen M.J."/>
        </authorList>
    </citation>
    <scope>NUCLEOTIDE SEQUENCE</scope>
    <source>
        <strain evidence="7">CHK176-6737</strain>
    </source>
</reference>
<dbReference type="Pfam" id="PF01943">
    <property type="entry name" value="Polysacc_synt"/>
    <property type="match status" value="1"/>
</dbReference>
<evidence type="ECO:0000256" key="1">
    <source>
        <dbReference type="ARBA" id="ARBA00004651"/>
    </source>
</evidence>
<protein>
    <submittedName>
        <fullName evidence="7">Oligosaccharide flippase family protein</fullName>
    </submittedName>
</protein>
<comment type="caution">
    <text evidence="7">The sequence shown here is derived from an EMBL/GenBank/DDBJ whole genome shotgun (WGS) entry which is preliminary data.</text>
</comment>